<name>A0A498IS94_MALDO</name>
<accession>A0A498IS94</accession>
<dbReference type="EMBL" id="RDQH01000336">
    <property type="protein sequence ID" value="RXH86130.1"/>
    <property type="molecule type" value="Genomic_DNA"/>
</dbReference>
<protein>
    <submittedName>
        <fullName evidence="1">Uncharacterized protein</fullName>
    </submittedName>
</protein>
<evidence type="ECO:0000313" key="1">
    <source>
        <dbReference type="EMBL" id="RXH86130.1"/>
    </source>
</evidence>
<proteinExistence type="predicted"/>
<keyword evidence="2" id="KW-1185">Reference proteome</keyword>
<dbReference type="AlphaFoldDB" id="A0A498IS94"/>
<gene>
    <name evidence="1" type="ORF">DVH24_017183</name>
</gene>
<reference evidence="1 2" key="1">
    <citation type="submission" date="2018-10" db="EMBL/GenBank/DDBJ databases">
        <title>A high-quality apple genome assembly.</title>
        <authorList>
            <person name="Hu J."/>
        </authorList>
    </citation>
    <scope>NUCLEOTIDE SEQUENCE [LARGE SCALE GENOMIC DNA]</scope>
    <source>
        <strain evidence="2">cv. HFTH1</strain>
        <tissue evidence="1">Young leaf</tissue>
    </source>
</reference>
<evidence type="ECO:0000313" key="2">
    <source>
        <dbReference type="Proteomes" id="UP000290289"/>
    </source>
</evidence>
<comment type="caution">
    <text evidence="1">The sequence shown here is derived from an EMBL/GenBank/DDBJ whole genome shotgun (WGS) entry which is preliminary data.</text>
</comment>
<organism evidence="1 2">
    <name type="scientific">Malus domestica</name>
    <name type="common">Apple</name>
    <name type="synonym">Pyrus malus</name>
    <dbReference type="NCBI Taxonomy" id="3750"/>
    <lineage>
        <taxon>Eukaryota</taxon>
        <taxon>Viridiplantae</taxon>
        <taxon>Streptophyta</taxon>
        <taxon>Embryophyta</taxon>
        <taxon>Tracheophyta</taxon>
        <taxon>Spermatophyta</taxon>
        <taxon>Magnoliopsida</taxon>
        <taxon>eudicotyledons</taxon>
        <taxon>Gunneridae</taxon>
        <taxon>Pentapetalae</taxon>
        <taxon>rosids</taxon>
        <taxon>fabids</taxon>
        <taxon>Rosales</taxon>
        <taxon>Rosaceae</taxon>
        <taxon>Amygdaloideae</taxon>
        <taxon>Maleae</taxon>
        <taxon>Malus</taxon>
    </lineage>
</organism>
<dbReference type="Proteomes" id="UP000290289">
    <property type="component" value="Chromosome 10"/>
</dbReference>
<sequence>MTKRQANGQLLPKRWKTQLQPLTKCWAICGSSSAGLPNQAIGARLQHQNKLPRHKLKQIRAIISVLIGKSSSDNGGKSMLVQWKGIETQRISVMGNHAIHYQLVSTPHIIPSFSEIMLDFRFTGFELKTSGCFFLLLSDASRRFSEKCIPHEVPDCVYER</sequence>